<dbReference type="InterPro" id="IPR050266">
    <property type="entry name" value="AB_hydrolase_sf"/>
</dbReference>
<dbReference type="Proteomes" id="UP000196594">
    <property type="component" value="Unassembled WGS sequence"/>
</dbReference>
<name>A0ABX3ZJI1_9BACL</name>
<dbReference type="RefSeq" id="WP_087616824.1">
    <property type="nucleotide sequence ID" value="NZ_JAFBEY010000001.1"/>
</dbReference>
<organism evidence="2 3">
    <name type="scientific">Solibacillus kalamii</name>
    <dbReference type="NCBI Taxonomy" id="1748298"/>
    <lineage>
        <taxon>Bacteria</taxon>
        <taxon>Bacillati</taxon>
        <taxon>Bacillota</taxon>
        <taxon>Bacilli</taxon>
        <taxon>Bacillales</taxon>
        <taxon>Caryophanaceae</taxon>
        <taxon>Solibacillus</taxon>
    </lineage>
</organism>
<dbReference type="EMBL" id="NHNT01000003">
    <property type="protein sequence ID" value="OUZ39507.1"/>
    <property type="molecule type" value="Genomic_DNA"/>
</dbReference>
<feature type="domain" description="Serine aminopeptidase S33" evidence="1">
    <location>
        <begin position="13"/>
        <end position="124"/>
    </location>
</feature>
<sequence length="249" mass="28297">MKYFVEDIFLNGHKQAVLLLHSFTSNAKEMHYVAKMLHNKGYTSYAPNLAGHGASPEQLFASSMEQIWKHSRQAVQFLIDEKYEAITVIGQSLGGVLGIRLANEFPEVKALCIISSPVLERPVEGLEQRVVYYSKRYLQNRGSSEQELQDFLDDHFPRPAEKLIALQQFIVKTGKQLHLLKQPLFLAKGMLDEPVFHQSIDIIEKTAISKSITKKKYDNSGHLITLGKERELLTDDIIRFIEGIEKGTV</sequence>
<reference evidence="2 3" key="1">
    <citation type="journal article" date="2017" name="Int. J. Syst. Evol. Microbiol.">
        <title>Solibacillus kalamii sp. nov., isolated from a high-efficiency particulate arrestance filter system used in the International Space Station.</title>
        <authorList>
            <person name="Checinska Sielaff A."/>
            <person name="Kumar R.M."/>
            <person name="Pal D."/>
            <person name="Mayilraj S."/>
            <person name="Venkateswaran K."/>
        </authorList>
    </citation>
    <scope>NUCLEOTIDE SEQUENCE [LARGE SCALE GENOMIC DNA]</scope>
    <source>
        <strain evidence="2 3">ISSFR-015</strain>
    </source>
</reference>
<dbReference type="PIRSF" id="PIRSF017388">
    <property type="entry name" value="Esterase_lipase"/>
    <property type="match status" value="1"/>
</dbReference>
<comment type="caution">
    <text evidence="2">The sequence shown here is derived from an EMBL/GenBank/DDBJ whole genome shotgun (WGS) entry which is preliminary data.</text>
</comment>
<gene>
    <name evidence="2" type="ORF">CBM15_07560</name>
</gene>
<dbReference type="InterPro" id="IPR029058">
    <property type="entry name" value="AB_hydrolase_fold"/>
</dbReference>
<proteinExistence type="predicted"/>
<accession>A0ABX3ZJI1</accession>
<evidence type="ECO:0000313" key="3">
    <source>
        <dbReference type="Proteomes" id="UP000196594"/>
    </source>
</evidence>
<evidence type="ECO:0000259" key="1">
    <source>
        <dbReference type="Pfam" id="PF12146"/>
    </source>
</evidence>
<dbReference type="SUPFAM" id="SSF53474">
    <property type="entry name" value="alpha/beta-Hydrolases"/>
    <property type="match status" value="1"/>
</dbReference>
<dbReference type="InterPro" id="IPR022742">
    <property type="entry name" value="Hydrolase_4"/>
</dbReference>
<dbReference type="InterPro" id="IPR012354">
    <property type="entry name" value="Esterase_lipase"/>
</dbReference>
<dbReference type="Gene3D" id="3.40.50.1820">
    <property type="entry name" value="alpha/beta hydrolase"/>
    <property type="match status" value="1"/>
</dbReference>
<dbReference type="PANTHER" id="PTHR43798">
    <property type="entry name" value="MONOACYLGLYCEROL LIPASE"/>
    <property type="match status" value="1"/>
</dbReference>
<keyword evidence="3" id="KW-1185">Reference proteome</keyword>
<protein>
    <submittedName>
        <fullName evidence="2">Esterase</fullName>
    </submittedName>
</protein>
<dbReference type="Pfam" id="PF12146">
    <property type="entry name" value="Hydrolase_4"/>
    <property type="match status" value="1"/>
</dbReference>
<evidence type="ECO:0000313" key="2">
    <source>
        <dbReference type="EMBL" id="OUZ39507.1"/>
    </source>
</evidence>